<dbReference type="InterPro" id="IPR045621">
    <property type="entry name" value="BPD_transp_1_N"/>
</dbReference>
<keyword evidence="5 7" id="KW-1133">Transmembrane helix</keyword>
<dbReference type="EMBL" id="FUZT01000018">
    <property type="protein sequence ID" value="SKC89068.1"/>
    <property type="molecule type" value="Genomic_DNA"/>
</dbReference>
<dbReference type="Gene3D" id="1.10.3720.10">
    <property type="entry name" value="MetI-like"/>
    <property type="match status" value="1"/>
</dbReference>
<dbReference type="AlphaFoldDB" id="A0A1T5MMC8"/>
<comment type="subcellular location">
    <subcellularLocation>
        <location evidence="1 7">Cell membrane</location>
        <topology evidence="1 7">Multi-pass membrane protein</topology>
    </subcellularLocation>
</comment>
<dbReference type="SUPFAM" id="SSF161098">
    <property type="entry name" value="MetI-like"/>
    <property type="match status" value="1"/>
</dbReference>
<feature type="transmembrane region" description="Helical" evidence="7">
    <location>
        <begin position="12"/>
        <end position="31"/>
    </location>
</feature>
<dbReference type="PANTHER" id="PTHR43163:SF2">
    <property type="entry name" value="ABC TRANSPORTER PERMEASE PROTEIN"/>
    <property type="match status" value="1"/>
</dbReference>
<keyword evidence="3" id="KW-1003">Cell membrane</keyword>
<evidence type="ECO:0000256" key="5">
    <source>
        <dbReference type="ARBA" id="ARBA00022989"/>
    </source>
</evidence>
<evidence type="ECO:0000256" key="6">
    <source>
        <dbReference type="ARBA" id="ARBA00023136"/>
    </source>
</evidence>
<feature type="transmembrane region" description="Helical" evidence="7">
    <location>
        <begin position="188"/>
        <end position="207"/>
    </location>
</feature>
<dbReference type="OrthoDB" id="9773221at2"/>
<dbReference type="InterPro" id="IPR035906">
    <property type="entry name" value="MetI-like_sf"/>
</dbReference>
<sequence>MLRYLSTRVSQLILVLFVVSILVFMFTSVMGNPVYLMVRENATEAEIQSAIEYLGLDKPLPVQYGIFIKNALKGDFGKSYIYHQPALGLIIERFPATLELVIIAMLLSALIGIPLGVLSGAYPNKLSSKAIMTLSIAGISLPSFWIGMVMIFFFSLTLGVLPVSGRGDVGTILGIRTSLATTGGWKHLVLPSLTLALANIATIIRLTRAGMQENIRQDYVKFARAKGVSRRKVLFGHALKNTLIPVVTIFGLQLGSLIAFTTITETIFAWPGMGKLLIDAINSSDRPIVAAYVLFVAVMFVFINFIVDILYTFIDPRIDLK</sequence>
<evidence type="ECO:0000256" key="7">
    <source>
        <dbReference type="RuleBase" id="RU363032"/>
    </source>
</evidence>
<evidence type="ECO:0000256" key="2">
    <source>
        <dbReference type="ARBA" id="ARBA00022448"/>
    </source>
</evidence>
<dbReference type="Pfam" id="PF19300">
    <property type="entry name" value="BPD_transp_1_N"/>
    <property type="match status" value="1"/>
</dbReference>
<proteinExistence type="inferred from homology"/>
<keyword evidence="6 7" id="KW-0472">Membrane</keyword>
<feature type="transmembrane region" description="Helical" evidence="7">
    <location>
        <begin position="134"/>
        <end position="156"/>
    </location>
</feature>
<evidence type="ECO:0000259" key="8">
    <source>
        <dbReference type="PROSITE" id="PS50928"/>
    </source>
</evidence>
<name>A0A1T5MMC8_9FIRM</name>
<evidence type="ECO:0000313" key="9">
    <source>
        <dbReference type="EMBL" id="SKC89068.1"/>
    </source>
</evidence>
<comment type="similarity">
    <text evidence="7">Belongs to the binding-protein-dependent transport system permease family.</text>
</comment>
<dbReference type="CDD" id="cd06261">
    <property type="entry name" value="TM_PBP2"/>
    <property type="match status" value="1"/>
</dbReference>
<keyword evidence="10" id="KW-1185">Reference proteome</keyword>
<dbReference type="STRING" id="36842.SAMN02194393_04979"/>
<keyword evidence="2 7" id="KW-0813">Transport</keyword>
<gene>
    <name evidence="9" type="ORF">SAMN02194393_04979</name>
</gene>
<evidence type="ECO:0000313" key="10">
    <source>
        <dbReference type="Proteomes" id="UP000190285"/>
    </source>
</evidence>
<dbReference type="RefSeq" id="WP_079495572.1">
    <property type="nucleotide sequence ID" value="NZ_FUZT01000018.1"/>
</dbReference>
<feature type="transmembrane region" description="Helical" evidence="7">
    <location>
        <begin position="290"/>
        <end position="314"/>
    </location>
</feature>
<accession>A0A1T5MMC8</accession>
<dbReference type="PANTHER" id="PTHR43163">
    <property type="entry name" value="DIPEPTIDE TRANSPORT SYSTEM PERMEASE PROTEIN DPPB-RELATED"/>
    <property type="match status" value="1"/>
</dbReference>
<dbReference type="InterPro" id="IPR000515">
    <property type="entry name" value="MetI-like"/>
</dbReference>
<protein>
    <submittedName>
        <fullName evidence="9">Peptide/nickel transport system permease protein</fullName>
    </submittedName>
</protein>
<feature type="domain" description="ABC transmembrane type-1" evidence="8">
    <location>
        <begin position="94"/>
        <end position="311"/>
    </location>
</feature>
<organism evidence="9 10">
    <name type="scientific">Maledivibacter halophilus</name>
    <dbReference type="NCBI Taxonomy" id="36842"/>
    <lineage>
        <taxon>Bacteria</taxon>
        <taxon>Bacillati</taxon>
        <taxon>Bacillota</taxon>
        <taxon>Clostridia</taxon>
        <taxon>Peptostreptococcales</taxon>
        <taxon>Caminicellaceae</taxon>
        <taxon>Maledivibacter</taxon>
    </lineage>
</organism>
<evidence type="ECO:0000256" key="4">
    <source>
        <dbReference type="ARBA" id="ARBA00022692"/>
    </source>
</evidence>
<keyword evidence="4 7" id="KW-0812">Transmembrane</keyword>
<reference evidence="9 10" key="1">
    <citation type="submission" date="2017-02" db="EMBL/GenBank/DDBJ databases">
        <authorList>
            <person name="Peterson S.W."/>
        </authorList>
    </citation>
    <scope>NUCLEOTIDE SEQUENCE [LARGE SCALE GENOMIC DNA]</scope>
    <source>
        <strain evidence="9 10">M1</strain>
    </source>
</reference>
<dbReference type="PROSITE" id="PS50928">
    <property type="entry name" value="ABC_TM1"/>
    <property type="match status" value="1"/>
</dbReference>
<dbReference type="GO" id="GO:0055085">
    <property type="term" value="P:transmembrane transport"/>
    <property type="evidence" value="ECO:0007669"/>
    <property type="project" value="InterPro"/>
</dbReference>
<evidence type="ECO:0000256" key="1">
    <source>
        <dbReference type="ARBA" id="ARBA00004651"/>
    </source>
</evidence>
<evidence type="ECO:0000256" key="3">
    <source>
        <dbReference type="ARBA" id="ARBA00022475"/>
    </source>
</evidence>
<feature type="transmembrane region" description="Helical" evidence="7">
    <location>
        <begin position="100"/>
        <end position="122"/>
    </location>
</feature>
<dbReference type="GO" id="GO:0005886">
    <property type="term" value="C:plasma membrane"/>
    <property type="evidence" value="ECO:0007669"/>
    <property type="project" value="UniProtKB-SubCell"/>
</dbReference>
<feature type="transmembrane region" description="Helical" evidence="7">
    <location>
        <begin position="242"/>
        <end position="270"/>
    </location>
</feature>
<dbReference type="Pfam" id="PF00528">
    <property type="entry name" value="BPD_transp_1"/>
    <property type="match status" value="1"/>
</dbReference>
<dbReference type="Proteomes" id="UP000190285">
    <property type="component" value="Unassembled WGS sequence"/>
</dbReference>